<comment type="caution">
    <text evidence="3">The sequence shown here is derived from an EMBL/GenBank/DDBJ whole genome shotgun (WGS) entry which is preliminary data.</text>
</comment>
<organism evidence="3 4">
    <name type="scientific">Emcibacter nanhaiensis</name>
    <dbReference type="NCBI Taxonomy" id="1505037"/>
    <lineage>
        <taxon>Bacteria</taxon>
        <taxon>Pseudomonadati</taxon>
        <taxon>Pseudomonadota</taxon>
        <taxon>Alphaproteobacteria</taxon>
        <taxon>Emcibacterales</taxon>
        <taxon>Emcibacteraceae</taxon>
        <taxon>Emcibacter</taxon>
    </lineage>
</organism>
<gene>
    <name evidence="3" type="ORF">FIV46_00590</name>
</gene>
<dbReference type="EMBL" id="VFIY01000004">
    <property type="protein sequence ID" value="TPD62613.1"/>
    <property type="molecule type" value="Genomic_DNA"/>
</dbReference>
<dbReference type="Proteomes" id="UP000319148">
    <property type="component" value="Unassembled WGS sequence"/>
</dbReference>
<evidence type="ECO:0000313" key="4">
    <source>
        <dbReference type="Proteomes" id="UP000319148"/>
    </source>
</evidence>
<evidence type="ECO:0000256" key="2">
    <source>
        <dbReference type="SAM" id="SignalP"/>
    </source>
</evidence>
<keyword evidence="4" id="KW-1185">Reference proteome</keyword>
<name>A0A501PQ91_9PROT</name>
<keyword evidence="2" id="KW-0732">Signal</keyword>
<dbReference type="AlphaFoldDB" id="A0A501PQ91"/>
<feature type="chain" id="PRO_5021472726" description="Surface antigen domain-containing protein" evidence="2">
    <location>
        <begin position="31"/>
        <end position="200"/>
    </location>
</feature>
<feature type="compositionally biased region" description="Basic and acidic residues" evidence="1">
    <location>
        <begin position="33"/>
        <end position="44"/>
    </location>
</feature>
<evidence type="ECO:0000313" key="3">
    <source>
        <dbReference type="EMBL" id="TPD62613.1"/>
    </source>
</evidence>
<reference evidence="4" key="1">
    <citation type="submission" date="2019-06" db="EMBL/GenBank/DDBJ databases">
        <title>The complete genome of Emcibacter congregatus ZYLT.</title>
        <authorList>
            <person name="Zhao Z."/>
        </authorList>
    </citation>
    <scope>NUCLEOTIDE SEQUENCE [LARGE SCALE GENOMIC DNA]</scope>
    <source>
        <strain evidence="4">MCCC 1A06723</strain>
    </source>
</reference>
<sequence>MSKITRFLKTSTVILGVASFGFVTTTQAWADGRRDDRRHQENRHDRSHKYEKHHKYNKHYKYKQYTYYRPHHYDHVRYSYRPHRPRAHFGVHGHGDDVALGILAGGLLVYGLTQAAQANNQPDVVYVPAAQPSPAGGQGWAAAPPPQQVSYSHGTCLQEREYQTTITVGNETVPAYGTACLQPDGSWQFGPAKQVPQYAR</sequence>
<feature type="region of interest" description="Disordered" evidence="1">
    <location>
        <begin position="33"/>
        <end position="53"/>
    </location>
</feature>
<accession>A0A501PQ91</accession>
<dbReference type="RefSeq" id="WP_139937863.1">
    <property type="nucleotide sequence ID" value="NZ_JBHSYP010000022.1"/>
</dbReference>
<protein>
    <recommendedName>
        <fullName evidence="5">Surface antigen domain-containing protein</fullName>
    </recommendedName>
</protein>
<feature type="signal peptide" evidence="2">
    <location>
        <begin position="1"/>
        <end position="30"/>
    </location>
</feature>
<dbReference type="OrthoDB" id="8482267at2"/>
<evidence type="ECO:0000256" key="1">
    <source>
        <dbReference type="SAM" id="MobiDB-lite"/>
    </source>
</evidence>
<proteinExistence type="predicted"/>
<evidence type="ECO:0008006" key="5">
    <source>
        <dbReference type="Google" id="ProtNLM"/>
    </source>
</evidence>